<feature type="domain" description="Protein kinase" evidence="6">
    <location>
        <begin position="1"/>
        <end position="134"/>
    </location>
</feature>
<evidence type="ECO:0000259" key="6">
    <source>
        <dbReference type="PROSITE" id="PS50011"/>
    </source>
</evidence>
<dbReference type="InterPro" id="IPR011009">
    <property type="entry name" value="Kinase-like_dom_sf"/>
</dbReference>
<dbReference type="InterPro" id="IPR008271">
    <property type="entry name" value="Ser/Thr_kinase_AS"/>
</dbReference>
<dbReference type="SUPFAM" id="SSF56112">
    <property type="entry name" value="Protein kinase-like (PK-like)"/>
    <property type="match status" value="1"/>
</dbReference>
<dbReference type="RefSeq" id="XP_022235138.1">
    <property type="nucleotide sequence ID" value="XM_022379430.1"/>
</dbReference>
<dbReference type="GeneID" id="111083144"/>
<gene>
    <name evidence="8" type="primary">LOC111083144</name>
</gene>
<keyword evidence="3" id="KW-0547">Nucleotide-binding</keyword>
<evidence type="ECO:0000256" key="1">
    <source>
        <dbReference type="ARBA" id="ARBA00022527"/>
    </source>
</evidence>
<sequence>LVNNQAFVICQSLFDNYGMSQLSKCILHRLVNQVFVICQSLFDNYGMSQLSKCILHRDIKPDNILLDENGHAHITDFNTAIILGDGELATSMSGTKPYMAPEVFDCALDRCLGYTFPADWWSLGVCCYEMLCAA</sequence>
<dbReference type="Proteomes" id="UP000694941">
    <property type="component" value="Unplaced"/>
</dbReference>
<keyword evidence="2" id="KW-0808">Transferase</keyword>
<keyword evidence="5" id="KW-0067">ATP-binding</keyword>
<evidence type="ECO:0000313" key="8">
    <source>
        <dbReference type="RefSeq" id="XP_022235138.1"/>
    </source>
</evidence>
<protein>
    <submittedName>
        <fullName evidence="8">Serine/threonine-protein kinase 32B-like</fullName>
    </submittedName>
</protein>
<dbReference type="Pfam" id="PF00069">
    <property type="entry name" value="Pkinase"/>
    <property type="match status" value="1"/>
</dbReference>
<name>A0ABM1RUT3_LIMPO</name>
<organism evidence="7 8">
    <name type="scientific">Limulus polyphemus</name>
    <name type="common">Atlantic horseshoe crab</name>
    <dbReference type="NCBI Taxonomy" id="6850"/>
    <lineage>
        <taxon>Eukaryota</taxon>
        <taxon>Metazoa</taxon>
        <taxon>Ecdysozoa</taxon>
        <taxon>Arthropoda</taxon>
        <taxon>Chelicerata</taxon>
        <taxon>Merostomata</taxon>
        <taxon>Xiphosura</taxon>
        <taxon>Limulidae</taxon>
        <taxon>Limulus</taxon>
    </lineage>
</organism>
<dbReference type="PROSITE" id="PS00108">
    <property type="entry name" value="PROTEIN_KINASE_ST"/>
    <property type="match status" value="1"/>
</dbReference>
<feature type="non-terminal residue" evidence="8">
    <location>
        <position position="134"/>
    </location>
</feature>
<accession>A0ABM1RUT3</accession>
<dbReference type="InterPro" id="IPR000719">
    <property type="entry name" value="Prot_kinase_dom"/>
</dbReference>
<dbReference type="Gene3D" id="1.10.510.10">
    <property type="entry name" value="Transferase(Phosphotransferase) domain 1"/>
    <property type="match status" value="1"/>
</dbReference>
<keyword evidence="4" id="KW-0418">Kinase</keyword>
<dbReference type="PANTHER" id="PTHR24355:SF30">
    <property type="entry name" value="SERINE_THREONINE-PROTEIN KINASE 32B ISOFORM X1"/>
    <property type="match status" value="1"/>
</dbReference>
<evidence type="ECO:0000256" key="4">
    <source>
        <dbReference type="ARBA" id="ARBA00022777"/>
    </source>
</evidence>
<dbReference type="PANTHER" id="PTHR24355">
    <property type="entry name" value="G PROTEIN-COUPLED RECEPTOR KINASE/RIBOSOMAL PROTEIN S6 KINASE"/>
    <property type="match status" value="1"/>
</dbReference>
<dbReference type="SMART" id="SM00220">
    <property type="entry name" value="S_TKc"/>
    <property type="match status" value="1"/>
</dbReference>
<evidence type="ECO:0000256" key="3">
    <source>
        <dbReference type="ARBA" id="ARBA00022741"/>
    </source>
</evidence>
<evidence type="ECO:0000256" key="5">
    <source>
        <dbReference type="ARBA" id="ARBA00022840"/>
    </source>
</evidence>
<feature type="non-terminal residue" evidence="8">
    <location>
        <position position="1"/>
    </location>
</feature>
<keyword evidence="1" id="KW-0723">Serine/threonine-protein kinase</keyword>
<reference evidence="8" key="1">
    <citation type="submission" date="2025-08" db="UniProtKB">
        <authorList>
            <consortium name="RefSeq"/>
        </authorList>
    </citation>
    <scope>IDENTIFICATION</scope>
    <source>
        <tissue evidence="8">Muscle</tissue>
    </source>
</reference>
<keyword evidence="7" id="KW-1185">Reference proteome</keyword>
<evidence type="ECO:0000256" key="2">
    <source>
        <dbReference type="ARBA" id="ARBA00022679"/>
    </source>
</evidence>
<proteinExistence type="predicted"/>
<dbReference type="PROSITE" id="PS50011">
    <property type="entry name" value="PROTEIN_KINASE_DOM"/>
    <property type="match status" value="1"/>
</dbReference>
<evidence type="ECO:0000313" key="7">
    <source>
        <dbReference type="Proteomes" id="UP000694941"/>
    </source>
</evidence>